<feature type="compositionally biased region" description="Basic and acidic residues" evidence="1">
    <location>
        <begin position="53"/>
        <end position="63"/>
    </location>
</feature>
<dbReference type="OMA" id="IPQRMAP"/>
<feature type="compositionally biased region" description="Low complexity" evidence="1">
    <location>
        <begin position="64"/>
        <end position="75"/>
    </location>
</feature>
<dbReference type="AlphaFoldDB" id="K0TKK5"/>
<dbReference type="Proteomes" id="UP000266841">
    <property type="component" value="Unassembled WGS sequence"/>
</dbReference>
<organism evidence="2 3">
    <name type="scientific">Thalassiosira oceanica</name>
    <name type="common">Marine diatom</name>
    <dbReference type="NCBI Taxonomy" id="159749"/>
    <lineage>
        <taxon>Eukaryota</taxon>
        <taxon>Sar</taxon>
        <taxon>Stramenopiles</taxon>
        <taxon>Ochrophyta</taxon>
        <taxon>Bacillariophyta</taxon>
        <taxon>Coscinodiscophyceae</taxon>
        <taxon>Thalassiosirophycidae</taxon>
        <taxon>Thalassiosirales</taxon>
        <taxon>Thalassiosiraceae</taxon>
        <taxon>Thalassiosira</taxon>
    </lineage>
</organism>
<evidence type="ECO:0000313" key="2">
    <source>
        <dbReference type="EMBL" id="EJK74631.1"/>
    </source>
</evidence>
<keyword evidence="3" id="KW-1185">Reference proteome</keyword>
<dbReference type="EMBL" id="AGNL01003485">
    <property type="protein sequence ID" value="EJK74631.1"/>
    <property type="molecule type" value="Genomic_DNA"/>
</dbReference>
<feature type="compositionally biased region" description="Basic and acidic residues" evidence="1">
    <location>
        <begin position="333"/>
        <end position="345"/>
    </location>
</feature>
<name>K0TKK5_THAOC</name>
<sequence>RSPRRHAAAPDGAAPRAVGGGRRADVAPSARGGGVGGPRQEPRRLVPFGRRGLRQDIRPRAGELRAGLLGRLQLGAERRRHQGHRAVRQAARRDEHVGRAQEGRGGGARAPRGAGVRRRRVRRGDDRAHRRGVPGVRRGPPGDVPEARADDPPLRPVRRVRLHGRAHRRRRRDRGVRLGVHAAADVHPPRRPRRDEGHDARREPGRRHGLQERRAPGRGGERLRLVQGGEGRAPPREAVALQREQQEADDIRGRRRRPGAGRRRGQGHRDTRRRPRGHDHEERRKGRPERQQGRDGRARQAPPHGDQRQGHAGAQPGREQANRAEEGQGPAPGDRERAEAAVDRRHTGRRGRGELGSADQELRHAAVQAGEGREVGTRDERRRGGAGRGRCAGGVRGGVAEVEEGRGG</sequence>
<comment type="caution">
    <text evidence="2">The sequence shown here is derived from an EMBL/GenBank/DDBJ whole genome shotgun (WGS) entry which is preliminary data.</text>
</comment>
<feature type="compositionally biased region" description="Basic residues" evidence="1">
    <location>
        <begin position="253"/>
        <end position="277"/>
    </location>
</feature>
<feature type="compositionally biased region" description="Gly residues" evidence="1">
    <location>
        <begin position="386"/>
        <end position="397"/>
    </location>
</feature>
<feature type="compositionally biased region" description="Basic and acidic residues" evidence="1">
    <location>
        <begin position="193"/>
        <end position="203"/>
    </location>
</feature>
<accession>K0TKK5</accession>
<feature type="compositionally biased region" description="Basic residues" evidence="1">
    <location>
        <begin position="156"/>
        <end position="174"/>
    </location>
</feature>
<evidence type="ECO:0000313" key="3">
    <source>
        <dbReference type="Proteomes" id="UP000266841"/>
    </source>
</evidence>
<feature type="non-terminal residue" evidence="2">
    <location>
        <position position="1"/>
    </location>
</feature>
<evidence type="ECO:0000256" key="1">
    <source>
        <dbReference type="SAM" id="MobiDB-lite"/>
    </source>
</evidence>
<feature type="compositionally biased region" description="Basic and acidic residues" evidence="1">
    <location>
        <begin position="278"/>
        <end position="298"/>
    </location>
</feature>
<proteinExistence type="predicted"/>
<protein>
    <submittedName>
        <fullName evidence="2">Uncharacterized protein</fullName>
    </submittedName>
</protein>
<gene>
    <name evidence="2" type="ORF">THAOC_03680</name>
</gene>
<feature type="compositionally biased region" description="Basic and acidic residues" evidence="1">
    <location>
        <begin position="371"/>
        <end position="383"/>
    </location>
</feature>
<feature type="compositionally biased region" description="Basic residues" evidence="1">
    <location>
        <begin position="78"/>
        <end position="87"/>
    </location>
</feature>
<feature type="compositionally biased region" description="Basic and acidic residues" evidence="1">
    <location>
        <begin position="209"/>
        <end position="224"/>
    </location>
</feature>
<feature type="compositionally biased region" description="Basic and acidic residues" evidence="1">
    <location>
        <begin position="91"/>
        <end position="102"/>
    </location>
</feature>
<reference evidence="2 3" key="1">
    <citation type="journal article" date="2012" name="Genome Biol.">
        <title>Genome and low-iron response of an oceanic diatom adapted to chronic iron limitation.</title>
        <authorList>
            <person name="Lommer M."/>
            <person name="Specht M."/>
            <person name="Roy A.S."/>
            <person name="Kraemer L."/>
            <person name="Andreson R."/>
            <person name="Gutowska M.A."/>
            <person name="Wolf J."/>
            <person name="Bergner S.V."/>
            <person name="Schilhabel M.B."/>
            <person name="Klostermeier U.C."/>
            <person name="Beiko R.G."/>
            <person name="Rosenstiel P."/>
            <person name="Hippler M."/>
            <person name="Laroche J."/>
        </authorList>
    </citation>
    <scope>NUCLEOTIDE SEQUENCE [LARGE SCALE GENOMIC DNA]</scope>
    <source>
        <strain evidence="2 3">CCMP1005</strain>
    </source>
</reference>
<feature type="region of interest" description="Disordered" evidence="1">
    <location>
        <begin position="1"/>
        <end position="408"/>
    </location>
</feature>